<evidence type="ECO:0000256" key="2">
    <source>
        <dbReference type="ARBA" id="ARBA00023015"/>
    </source>
</evidence>
<dbReference type="Gene3D" id="1.10.260.40">
    <property type="entry name" value="lambda repressor-like DNA-binding domains"/>
    <property type="match status" value="1"/>
</dbReference>
<dbReference type="GO" id="GO:0000976">
    <property type="term" value="F:transcription cis-regulatory region binding"/>
    <property type="evidence" value="ECO:0007669"/>
    <property type="project" value="TreeGrafter"/>
</dbReference>
<keyword evidence="3" id="KW-0238">DNA-binding</keyword>
<dbReference type="Pfam" id="PF13377">
    <property type="entry name" value="Peripla_BP_3"/>
    <property type="match status" value="1"/>
</dbReference>
<accession>A0A430B302</accession>
<evidence type="ECO:0000256" key="4">
    <source>
        <dbReference type="ARBA" id="ARBA00023163"/>
    </source>
</evidence>
<keyword evidence="4" id="KW-0804">Transcription</keyword>
<dbReference type="OrthoDB" id="9796186at2"/>
<dbReference type="RefSeq" id="WP_126811681.1">
    <property type="nucleotide sequence ID" value="NZ_NGKC01000001.1"/>
</dbReference>
<keyword evidence="7" id="KW-1185">Reference proteome</keyword>
<dbReference type="PANTHER" id="PTHR30146:SF148">
    <property type="entry name" value="HTH-TYPE TRANSCRIPTIONAL REPRESSOR PURR-RELATED"/>
    <property type="match status" value="1"/>
</dbReference>
<dbReference type="SMART" id="SM00354">
    <property type="entry name" value="HTH_LACI"/>
    <property type="match status" value="1"/>
</dbReference>
<sequence>MKQVSMQDIADHLGISRNSVSQALRDKDGVSEETKKAVIKTAHLLGYEYESKTKDKGKLLLMATEFAFSQTSFFGKIVASVKKHCEINKFSLDTCTLSADMIDKLLLPQNLSDYAGVLIMSHSSNEYINAVIASKIPTVLIDHHDPSLLSDAILSKNTDGAYLAVSLLLKNKHKRIGFIGDTAFSPSYLERYRGYKRALEDSHITRDKNIEITEIEESQGALFNSLKNVQSMPEAWFCVNSGLAFMLNSYLQSEGYIIPDDISIICFDDTEFTRMAQPTLSNVATDLSYMGELAVSTMIDRIKFPKKPFVHKQILPALNILESTKLVP</sequence>
<feature type="domain" description="HTH lacI-type" evidence="5">
    <location>
        <begin position="4"/>
        <end position="47"/>
    </location>
</feature>
<dbReference type="InterPro" id="IPR010982">
    <property type="entry name" value="Lambda_DNA-bd_dom_sf"/>
</dbReference>
<dbReference type="PROSITE" id="PS50932">
    <property type="entry name" value="HTH_LACI_2"/>
    <property type="match status" value="1"/>
</dbReference>
<evidence type="ECO:0000259" key="5">
    <source>
        <dbReference type="PROSITE" id="PS50932"/>
    </source>
</evidence>
<dbReference type="SUPFAM" id="SSF53822">
    <property type="entry name" value="Periplasmic binding protein-like I"/>
    <property type="match status" value="1"/>
</dbReference>
<dbReference type="Proteomes" id="UP000286773">
    <property type="component" value="Unassembled WGS sequence"/>
</dbReference>
<dbReference type="Pfam" id="PF00356">
    <property type="entry name" value="LacI"/>
    <property type="match status" value="1"/>
</dbReference>
<evidence type="ECO:0000256" key="1">
    <source>
        <dbReference type="ARBA" id="ARBA00022491"/>
    </source>
</evidence>
<gene>
    <name evidence="6" type="ORF">CBF27_01545</name>
</gene>
<evidence type="ECO:0000313" key="7">
    <source>
        <dbReference type="Proteomes" id="UP000286773"/>
    </source>
</evidence>
<evidence type="ECO:0000313" key="6">
    <source>
        <dbReference type="EMBL" id="RSU14688.1"/>
    </source>
</evidence>
<organism evidence="6 7">
    <name type="scientific">Vagococcus acidifermentans</name>
    <dbReference type="NCBI Taxonomy" id="564710"/>
    <lineage>
        <taxon>Bacteria</taxon>
        <taxon>Bacillati</taxon>
        <taxon>Bacillota</taxon>
        <taxon>Bacilli</taxon>
        <taxon>Lactobacillales</taxon>
        <taxon>Enterococcaceae</taxon>
        <taxon>Vagococcus</taxon>
    </lineage>
</organism>
<dbReference type="InterPro" id="IPR028082">
    <property type="entry name" value="Peripla_BP_I"/>
</dbReference>
<dbReference type="CDD" id="cd01392">
    <property type="entry name" value="HTH_LacI"/>
    <property type="match status" value="1"/>
</dbReference>
<dbReference type="Gene3D" id="3.40.50.2300">
    <property type="match status" value="2"/>
</dbReference>
<dbReference type="EMBL" id="NGKC01000001">
    <property type="protein sequence ID" value="RSU14688.1"/>
    <property type="molecule type" value="Genomic_DNA"/>
</dbReference>
<dbReference type="InterPro" id="IPR046335">
    <property type="entry name" value="LacI/GalR-like_sensor"/>
</dbReference>
<dbReference type="SUPFAM" id="SSF47413">
    <property type="entry name" value="lambda repressor-like DNA-binding domains"/>
    <property type="match status" value="1"/>
</dbReference>
<proteinExistence type="predicted"/>
<comment type="caution">
    <text evidence="6">The sequence shown here is derived from an EMBL/GenBank/DDBJ whole genome shotgun (WGS) entry which is preliminary data.</text>
</comment>
<evidence type="ECO:0000256" key="3">
    <source>
        <dbReference type="ARBA" id="ARBA00023125"/>
    </source>
</evidence>
<dbReference type="GO" id="GO:0003700">
    <property type="term" value="F:DNA-binding transcription factor activity"/>
    <property type="evidence" value="ECO:0007669"/>
    <property type="project" value="TreeGrafter"/>
</dbReference>
<dbReference type="InterPro" id="IPR000843">
    <property type="entry name" value="HTH_LacI"/>
</dbReference>
<protein>
    <submittedName>
        <fullName evidence="6">LacI family transcriptional regulator</fullName>
    </submittedName>
</protein>
<keyword evidence="1" id="KW-0678">Repressor</keyword>
<dbReference type="AlphaFoldDB" id="A0A430B302"/>
<dbReference type="PANTHER" id="PTHR30146">
    <property type="entry name" value="LACI-RELATED TRANSCRIPTIONAL REPRESSOR"/>
    <property type="match status" value="1"/>
</dbReference>
<keyword evidence="2" id="KW-0805">Transcription regulation</keyword>
<reference evidence="6 7" key="1">
    <citation type="submission" date="2017-05" db="EMBL/GenBank/DDBJ databases">
        <title>Vagococcus spp. assemblies.</title>
        <authorList>
            <person name="Gulvik C.A."/>
        </authorList>
    </citation>
    <scope>NUCLEOTIDE SEQUENCE [LARGE SCALE GENOMIC DNA]</scope>
    <source>
        <strain evidence="6 7">LMG 24798</strain>
    </source>
</reference>
<name>A0A430B302_9ENTE</name>